<gene>
    <name evidence="1" type="ORF">F383_37417</name>
</gene>
<reference evidence="2" key="1">
    <citation type="submission" date="2014-09" db="EMBL/GenBank/DDBJ databases">
        <authorList>
            <person name="Mudge J."/>
            <person name="Ramaraj T."/>
            <person name="Lindquist I.E."/>
            <person name="Bharti A.K."/>
            <person name="Sundararajan A."/>
            <person name="Cameron C.T."/>
            <person name="Woodward J.E."/>
            <person name="May G.D."/>
            <person name="Brubaker C."/>
            <person name="Broadhvest J."/>
            <person name="Wilkins T.A."/>
        </authorList>
    </citation>
    <scope>NUCLEOTIDE SEQUENCE</scope>
    <source>
        <strain evidence="2">cv. AKA8401</strain>
    </source>
</reference>
<sequence length="19" mass="2085">MACIGVVVNMAYMFDICFG</sequence>
<protein>
    <submittedName>
        <fullName evidence="1">Uncharacterized protein</fullName>
    </submittedName>
</protein>
<comment type="caution">
    <text evidence="1">The sequence shown here is derived from an EMBL/GenBank/DDBJ whole genome shotgun (WGS) entry which is preliminary data.</text>
</comment>
<keyword evidence="2" id="KW-1185">Reference proteome</keyword>
<proteinExistence type="predicted"/>
<name>A0A0B0MES0_GOSAR</name>
<dbReference type="AlphaFoldDB" id="A0A0B0MES0"/>
<dbReference type="EMBL" id="JRRC01022049">
    <property type="protein sequence ID" value="KHF97928.1"/>
    <property type="molecule type" value="Genomic_DNA"/>
</dbReference>
<evidence type="ECO:0000313" key="2">
    <source>
        <dbReference type="Proteomes" id="UP000032142"/>
    </source>
</evidence>
<dbReference type="Proteomes" id="UP000032142">
    <property type="component" value="Unassembled WGS sequence"/>
</dbReference>
<organism evidence="1 2">
    <name type="scientific">Gossypium arboreum</name>
    <name type="common">Tree cotton</name>
    <name type="synonym">Gossypium nanking</name>
    <dbReference type="NCBI Taxonomy" id="29729"/>
    <lineage>
        <taxon>Eukaryota</taxon>
        <taxon>Viridiplantae</taxon>
        <taxon>Streptophyta</taxon>
        <taxon>Embryophyta</taxon>
        <taxon>Tracheophyta</taxon>
        <taxon>Spermatophyta</taxon>
        <taxon>Magnoliopsida</taxon>
        <taxon>eudicotyledons</taxon>
        <taxon>Gunneridae</taxon>
        <taxon>Pentapetalae</taxon>
        <taxon>rosids</taxon>
        <taxon>malvids</taxon>
        <taxon>Malvales</taxon>
        <taxon>Malvaceae</taxon>
        <taxon>Malvoideae</taxon>
        <taxon>Gossypium</taxon>
    </lineage>
</organism>
<evidence type="ECO:0000313" key="1">
    <source>
        <dbReference type="EMBL" id="KHF97928.1"/>
    </source>
</evidence>
<accession>A0A0B0MES0</accession>